<accession>A0A397T2C5</accession>
<dbReference type="OrthoDB" id="2405594at2759"/>
<gene>
    <name evidence="2" type="ORF">C1645_765526</name>
</gene>
<reference evidence="2 3" key="1">
    <citation type="submission" date="2018-06" db="EMBL/GenBank/DDBJ databases">
        <title>Comparative genomics reveals the genomic features of Rhizophagus irregularis, R. cerebriforme, R. diaphanum and Gigaspora rosea, and their symbiotic lifestyle signature.</title>
        <authorList>
            <person name="Morin E."/>
            <person name="San Clemente H."/>
            <person name="Chen E.C.H."/>
            <person name="De La Providencia I."/>
            <person name="Hainaut M."/>
            <person name="Kuo A."/>
            <person name="Kohler A."/>
            <person name="Murat C."/>
            <person name="Tang N."/>
            <person name="Roy S."/>
            <person name="Loubradou J."/>
            <person name="Henrissat B."/>
            <person name="Grigoriev I.V."/>
            <person name="Corradi N."/>
            <person name="Roux C."/>
            <person name="Martin F.M."/>
        </authorList>
    </citation>
    <scope>NUCLEOTIDE SEQUENCE [LARGE SCALE GENOMIC DNA]</scope>
    <source>
        <strain evidence="2 3">DAOM 227022</strain>
    </source>
</reference>
<keyword evidence="3" id="KW-1185">Reference proteome</keyword>
<organism evidence="2 3">
    <name type="scientific">Glomus cerebriforme</name>
    <dbReference type="NCBI Taxonomy" id="658196"/>
    <lineage>
        <taxon>Eukaryota</taxon>
        <taxon>Fungi</taxon>
        <taxon>Fungi incertae sedis</taxon>
        <taxon>Mucoromycota</taxon>
        <taxon>Glomeromycotina</taxon>
        <taxon>Glomeromycetes</taxon>
        <taxon>Glomerales</taxon>
        <taxon>Glomeraceae</taxon>
        <taxon>Glomus</taxon>
    </lineage>
</organism>
<name>A0A397T2C5_9GLOM</name>
<evidence type="ECO:0000256" key="1">
    <source>
        <dbReference type="SAM" id="SignalP"/>
    </source>
</evidence>
<feature type="chain" id="PRO_5017299644" evidence="1">
    <location>
        <begin position="24"/>
        <end position="96"/>
    </location>
</feature>
<comment type="caution">
    <text evidence="2">The sequence shown here is derived from an EMBL/GenBank/DDBJ whole genome shotgun (WGS) entry which is preliminary data.</text>
</comment>
<sequence>MIFLFTLQLNFPFSFLLLGKGSAVNIDIRIKEYPGIFRKMQELCDKSVEWKHKSTTNGHINGNNKLQSSLRAAEAFLGADIPLRKINQMLTFFKNI</sequence>
<dbReference type="Proteomes" id="UP000265703">
    <property type="component" value="Unassembled WGS sequence"/>
</dbReference>
<proteinExistence type="predicted"/>
<keyword evidence="1" id="KW-0732">Signal</keyword>
<protein>
    <submittedName>
        <fullName evidence="2">Uncharacterized protein</fullName>
    </submittedName>
</protein>
<evidence type="ECO:0000313" key="3">
    <source>
        <dbReference type="Proteomes" id="UP000265703"/>
    </source>
</evidence>
<evidence type="ECO:0000313" key="2">
    <source>
        <dbReference type="EMBL" id="RIA92313.1"/>
    </source>
</evidence>
<dbReference type="AlphaFoldDB" id="A0A397T2C5"/>
<dbReference type="EMBL" id="QKYT01000130">
    <property type="protein sequence ID" value="RIA92313.1"/>
    <property type="molecule type" value="Genomic_DNA"/>
</dbReference>
<feature type="signal peptide" evidence="1">
    <location>
        <begin position="1"/>
        <end position="23"/>
    </location>
</feature>